<feature type="region of interest" description="Disordered" evidence="1">
    <location>
        <begin position="1"/>
        <end position="132"/>
    </location>
</feature>
<dbReference type="OrthoDB" id="199654at2759"/>
<protein>
    <recommendedName>
        <fullName evidence="4">RNI-like protein</fullName>
    </recommendedName>
</protein>
<sequence length="631" mass="67656">MSRSEQNRDIAAVAGARLARPAAPRTAQNALKSTSSLSAASSTPFGNVRKSNNNNKNNKQESQDWCGPFSVARRMIQEREEKKRKREAKLERRRAREEAGLDPDDGSGDDSDDDLGASDLGGSDLGGSAPRTALDDLAASHSANLKRLRNPSLTWQPSFSPPSSSSPTPKTNNQYANRKRQRDSMTLHTTIVPSLASRCVEFLVDNFECIESLGFVDVVARNMISNSLVERGKLDDSAVAIIAGANPTDYYYGSHSSISSIDIPDASKVTEFGMCKLIEKMIKGEGEDGKVLSVGHAGVAVGDKVMELLAKDGWGKLEVLSIAGGYVLSDKALEKTLKKNSSMKSLALDICPLMGDGSAKGISGLLSLQELSLEHCPLGSGMLSNPAFYSTKLRSVSLAGTGAIDDGAVQALSESRCPLEHLNLSKTNITDAGLYTLRQFAGATLRSLELDEVLDVTNEGLKLFFEPAGGDLQLGKVPSLKRAVLSNMNTGVLDNEVVRLLCQAADVKGGGEGVEYCDFSGAGNGKDGQRFTDKALEYLAKYCKNSLTNLDVSFCYKITDNGVGHLSSEAGKQFKEVVLWGDSQISDDFFDGHGRGENFVIEGIFMKRIDGGVVAEEKNNGGSNKKPKKKT</sequence>
<evidence type="ECO:0000313" key="2">
    <source>
        <dbReference type="EMBL" id="GMI25368.1"/>
    </source>
</evidence>
<feature type="compositionally biased region" description="Low complexity" evidence="1">
    <location>
        <begin position="11"/>
        <end position="43"/>
    </location>
</feature>
<dbReference type="Pfam" id="PF13516">
    <property type="entry name" value="LRR_6"/>
    <property type="match status" value="1"/>
</dbReference>
<dbReference type="Proteomes" id="UP001165065">
    <property type="component" value="Unassembled WGS sequence"/>
</dbReference>
<dbReference type="EMBL" id="BRYA01000607">
    <property type="protein sequence ID" value="GMI25368.1"/>
    <property type="molecule type" value="Genomic_DNA"/>
</dbReference>
<dbReference type="AlphaFoldDB" id="A0A9W7L2H2"/>
<evidence type="ECO:0008006" key="4">
    <source>
        <dbReference type="Google" id="ProtNLM"/>
    </source>
</evidence>
<name>A0A9W7L2H2_9STRA</name>
<evidence type="ECO:0000256" key="1">
    <source>
        <dbReference type="SAM" id="MobiDB-lite"/>
    </source>
</evidence>
<evidence type="ECO:0000313" key="3">
    <source>
        <dbReference type="Proteomes" id="UP001165065"/>
    </source>
</evidence>
<comment type="caution">
    <text evidence="2">The sequence shown here is derived from an EMBL/GenBank/DDBJ whole genome shotgun (WGS) entry which is preliminary data.</text>
</comment>
<dbReference type="GO" id="GO:0031146">
    <property type="term" value="P:SCF-dependent proteasomal ubiquitin-dependent protein catabolic process"/>
    <property type="evidence" value="ECO:0007669"/>
    <property type="project" value="TreeGrafter"/>
</dbReference>
<dbReference type="InterPro" id="IPR032675">
    <property type="entry name" value="LRR_dom_sf"/>
</dbReference>
<accession>A0A9W7L2H2</accession>
<feature type="compositionally biased region" description="Acidic residues" evidence="1">
    <location>
        <begin position="100"/>
        <end position="116"/>
    </location>
</feature>
<feature type="compositionally biased region" description="Low complexity" evidence="1">
    <location>
        <begin position="117"/>
        <end position="130"/>
    </location>
</feature>
<dbReference type="SUPFAM" id="SSF52047">
    <property type="entry name" value="RNI-like"/>
    <property type="match status" value="1"/>
</dbReference>
<feature type="region of interest" description="Disordered" evidence="1">
    <location>
        <begin position="148"/>
        <end position="184"/>
    </location>
</feature>
<proteinExistence type="predicted"/>
<dbReference type="Gene3D" id="3.80.10.10">
    <property type="entry name" value="Ribonuclease Inhibitor"/>
    <property type="match status" value="2"/>
</dbReference>
<reference evidence="3" key="1">
    <citation type="journal article" date="2023" name="Commun. Biol.">
        <title>Genome analysis of Parmales, the sister group of diatoms, reveals the evolutionary specialization of diatoms from phago-mixotrophs to photoautotrophs.</title>
        <authorList>
            <person name="Ban H."/>
            <person name="Sato S."/>
            <person name="Yoshikawa S."/>
            <person name="Yamada K."/>
            <person name="Nakamura Y."/>
            <person name="Ichinomiya M."/>
            <person name="Sato N."/>
            <person name="Blanc-Mathieu R."/>
            <person name="Endo H."/>
            <person name="Kuwata A."/>
            <person name="Ogata H."/>
        </authorList>
    </citation>
    <scope>NUCLEOTIDE SEQUENCE [LARGE SCALE GENOMIC DNA]</scope>
</reference>
<organism evidence="2 3">
    <name type="scientific">Triparma columacea</name>
    <dbReference type="NCBI Taxonomy" id="722753"/>
    <lineage>
        <taxon>Eukaryota</taxon>
        <taxon>Sar</taxon>
        <taxon>Stramenopiles</taxon>
        <taxon>Ochrophyta</taxon>
        <taxon>Bolidophyceae</taxon>
        <taxon>Parmales</taxon>
        <taxon>Triparmaceae</taxon>
        <taxon>Triparma</taxon>
    </lineage>
</organism>
<dbReference type="GO" id="GO:0019005">
    <property type="term" value="C:SCF ubiquitin ligase complex"/>
    <property type="evidence" value="ECO:0007669"/>
    <property type="project" value="TreeGrafter"/>
</dbReference>
<keyword evidence="3" id="KW-1185">Reference proteome</keyword>
<feature type="compositionally biased region" description="Basic and acidic residues" evidence="1">
    <location>
        <begin position="88"/>
        <end position="99"/>
    </location>
</feature>
<dbReference type="InterPro" id="IPR001611">
    <property type="entry name" value="Leu-rich_rpt"/>
</dbReference>
<gene>
    <name evidence="2" type="ORF">TrCOL_g1386</name>
</gene>
<dbReference type="SMART" id="SM00367">
    <property type="entry name" value="LRR_CC"/>
    <property type="match status" value="3"/>
</dbReference>
<feature type="compositionally biased region" description="Low complexity" evidence="1">
    <location>
        <begin position="157"/>
        <end position="169"/>
    </location>
</feature>
<dbReference type="InterPro" id="IPR006553">
    <property type="entry name" value="Leu-rich_rpt_Cys-con_subtyp"/>
</dbReference>
<dbReference type="PANTHER" id="PTHR13318">
    <property type="entry name" value="PARTNER OF PAIRED, ISOFORM B-RELATED"/>
    <property type="match status" value="1"/>
</dbReference>